<protein>
    <recommendedName>
        <fullName evidence="9">Transcriptional activator of proteases prtT</fullName>
    </recommendedName>
    <alternativeName>
        <fullName evidence="10">Zn(2)-C6 zinc finger-containing protein prtT</fullName>
    </alternativeName>
</protein>
<dbReference type="SUPFAM" id="SSF57701">
    <property type="entry name" value="Zn2/Cys6 DNA-binding domain"/>
    <property type="match status" value="1"/>
</dbReference>
<dbReference type="InterPro" id="IPR036864">
    <property type="entry name" value="Zn2-C6_fun-type_DNA-bd_sf"/>
</dbReference>
<keyword evidence="5" id="KW-0238">DNA-binding</keyword>
<dbReference type="PROSITE" id="PS50048">
    <property type="entry name" value="ZN2_CY6_FUNGAL_2"/>
    <property type="match status" value="1"/>
</dbReference>
<dbReference type="OrthoDB" id="2595934at2759"/>
<evidence type="ECO:0000256" key="6">
    <source>
        <dbReference type="ARBA" id="ARBA00023163"/>
    </source>
</evidence>
<evidence type="ECO:0000256" key="7">
    <source>
        <dbReference type="ARBA" id="ARBA00023242"/>
    </source>
</evidence>
<dbReference type="SMART" id="SM00066">
    <property type="entry name" value="GAL4"/>
    <property type="match status" value="1"/>
</dbReference>
<dbReference type="GO" id="GO:0005634">
    <property type="term" value="C:nucleus"/>
    <property type="evidence" value="ECO:0007669"/>
    <property type="project" value="UniProtKB-SubCell"/>
</dbReference>
<evidence type="ECO:0000256" key="11">
    <source>
        <dbReference type="SAM" id="MobiDB-lite"/>
    </source>
</evidence>
<dbReference type="Proteomes" id="UP001149165">
    <property type="component" value="Unassembled WGS sequence"/>
</dbReference>
<keyword evidence="3" id="KW-0862">Zinc</keyword>
<dbReference type="EMBL" id="JAPQKH010000002">
    <property type="protein sequence ID" value="KAJ5114149.1"/>
    <property type="molecule type" value="Genomic_DNA"/>
</dbReference>
<dbReference type="GO" id="GO:0000976">
    <property type="term" value="F:transcription cis-regulatory region binding"/>
    <property type="evidence" value="ECO:0007669"/>
    <property type="project" value="TreeGrafter"/>
</dbReference>
<dbReference type="Gene3D" id="4.10.240.10">
    <property type="entry name" value="Zn(2)-C6 fungal-type DNA-binding domain"/>
    <property type="match status" value="1"/>
</dbReference>
<feature type="compositionally biased region" description="Basic and acidic residues" evidence="11">
    <location>
        <begin position="62"/>
        <end position="82"/>
    </location>
</feature>
<evidence type="ECO:0000313" key="13">
    <source>
        <dbReference type="EMBL" id="KAJ5114149.1"/>
    </source>
</evidence>
<dbReference type="GO" id="GO:0000981">
    <property type="term" value="F:DNA-binding transcription factor activity, RNA polymerase II-specific"/>
    <property type="evidence" value="ECO:0007669"/>
    <property type="project" value="InterPro"/>
</dbReference>
<dbReference type="InterPro" id="IPR051089">
    <property type="entry name" value="prtT"/>
</dbReference>
<evidence type="ECO:0000256" key="5">
    <source>
        <dbReference type="ARBA" id="ARBA00023125"/>
    </source>
</evidence>
<feature type="domain" description="Zn(2)-C6 fungal-type" evidence="12">
    <location>
        <begin position="12"/>
        <end position="45"/>
    </location>
</feature>
<dbReference type="PANTHER" id="PTHR31845">
    <property type="entry name" value="FINGER DOMAIN PROTEIN, PUTATIVE-RELATED"/>
    <property type="match status" value="1"/>
</dbReference>
<feature type="region of interest" description="Disordered" evidence="11">
    <location>
        <begin position="104"/>
        <end position="128"/>
    </location>
</feature>
<keyword evidence="14" id="KW-1185">Reference proteome</keyword>
<comment type="caution">
    <text evidence="13">The sequence shown here is derived from an EMBL/GenBank/DDBJ whole genome shotgun (WGS) entry which is preliminary data.</text>
</comment>
<dbReference type="AlphaFoldDB" id="A0A9W9KP89"/>
<comment type="subcellular location">
    <subcellularLocation>
        <location evidence="1">Nucleus</location>
    </subcellularLocation>
</comment>
<reference evidence="13" key="2">
    <citation type="journal article" date="2023" name="IMA Fungus">
        <title>Comparative genomic study of the Penicillium genus elucidates a diverse pangenome and 15 lateral gene transfer events.</title>
        <authorList>
            <person name="Petersen C."/>
            <person name="Sorensen T."/>
            <person name="Nielsen M.R."/>
            <person name="Sondergaard T.E."/>
            <person name="Sorensen J.L."/>
            <person name="Fitzpatrick D.A."/>
            <person name="Frisvad J.C."/>
            <person name="Nielsen K.L."/>
        </authorList>
    </citation>
    <scope>NUCLEOTIDE SEQUENCE</scope>
    <source>
        <strain evidence="13">IBT 30069</strain>
    </source>
</reference>
<evidence type="ECO:0000313" key="14">
    <source>
        <dbReference type="Proteomes" id="UP001149165"/>
    </source>
</evidence>
<dbReference type="CDD" id="cd00067">
    <property type="entry name" value="GAL4"/>
    <property type="match status" value="1"/>
</dbReference>
<accession>A0A9W9KP89</accession>
<comment type="similarity">
    <text evidence="8">Belongs to the prtT family.</text>
</comment>
<sequence>MPPLRSGRASKACDHCRRNKTRCYAGTGTGNTCLRCHTLSLPCSLKERLNETPFHSPPGAQKELDMKNKDTSPNRKSSTDERLERLERTVKNLVDRLDAQANAQDQARLTVHATSPRVEEPGTPSELNPAPVILIRDAADDAGVASQERSASQPDYSSDVISTGLITMSTAHSLFQIHYGRWVRFPDHVSTEVLLTQVRNSSLLLCSVLLIAVRHSTQALADELAPTLFYEAKTLISKDLLEVPRSIEYFQATLILSLWSTTIGQFPLSIDSWLLTGYALQQGLASPCFPGLFNIDQNWAIDKIHLDALCLWVHLCVAHLQYCVGTRRHAMLNQHHIDSCQRIFDNADVPNYETRMVAEVKLYWVIYEKCCPQRHQVDLPQAKMALQGWRKEWASLFNGPRSQFLQMSFHFAHLLAYYQSFGYHQSSIDASIILEMIGLASSIINLAIDTTDSQTRHLTDHIYHVVTFSALTLCRLVHEYYTQLLDVSIDVIAIDRLIMKLITWLHSIGLSCHAAHLLGDIVLSRFKKLRPGSSSISNDFPDSPEPDYRALSSREMSPLVNSVDFVFPDLIRSELFDMGDGSSWPQWN</sequence>
<evidence type="ECO:0000256" key="9">
    <source>
        <dbReference type="ARBA" id="ARBA00041135"/>
    </source>
</evidence>
<feature type="region of interest" description="Disordered" evidence="11">
    <location>
        <begin position="50"/>
        <end position="82"/>
    </location>
</feature>
<organism evidence="13 14">
    <name type="scientific">Penicillium angulare</name>
    <dbReference type="NCBI Taxonomy" id="116970"/>
    <lineage>
        <taxon>Eukaryota</taxon>
        <taxon>Fungi</taxon>
        <taxon>Dikarya</taxon>
        <taxon>Ascomycota</taxon>
        <taxon>Pezizomycotina</taxon>
        <taxon>Eurotiomycetes</taxon>
        <taxon>Eurotiomycetidae</taxon>
        <taxon>Eurotiales</taxon>
        <taxon>Aspergillaceae</taxon>
        <taxon>Penicillium</taxon>
    </lineage>
</organism>
<evidence type="ECO:0000256" key="2">
    <source>
        <dbReference type="ARBA" id="ARBA00022723"/>
    </source>
</evidence>
<evidence type="ECO:0000259" key="12">
    <source>
        <dbReference type="PROSITE" id="PS50048"/>
    </source>
</evidence>
<keyword evidence="2" id="KW-0479">Metal-binding</keyword>
<name>A0A9W9KP89_9EURO</name>
<evidence type="ECO:0000256" key="8">
    <source>
        <dbReference type="ARBA" id="ARBA00038134"/>
    </source>
</evidence>
<proteinExistence type="inferred from homology"/>
<dbReference type="InterPro" id="IPR001138">
    <property type="entry name" value="Zn2Cys6_DnaBD"/>
</dbReference>
<keyword evidence="7" id="KW-0539">Nucleus</keyword>
<dbReference type="GO" id="GO:0008270">
    <property type="term" value="F:zinc ion binding"/>
    <property type="evidence" value="ECO:0007669"/>
    <property type="project" value="InterPro"/>
</dbReference>
<dbReference type="Pfam" id="PF00172">
    <property type="entry name" value="Zn_clus"/>
    <property type="match status" value="1"/>
</dbReference>
<dbReference type="PROSITE" id="PS00463">
    <property type="entry name" value="ZN2_CY6_FUNGAL_1"/>
    <property type="match status" value="1"/>
</dbReference>
<evidence type="ECO:0000256" key="3">
    <source>
        <dbReference type="ARBA" id="ARBA00022833"/>
    </source>
</evidence>
<keyword evidence="4" id="KW-0805">Transcription regulation</keyword>
<evidence type="ECO:0000256" key="4">
    <source>
        <dbReference type="ARBA" id="ARBA00023015"/>
    </source>
</evidence>
<evidence type="ECO:0000256" key="10">
    <source>
        <dbReference type="ARBA" id="ARBA00042461"/>
    </source>
</evidence>
<dbReference type="PANTHER" id="PTHR31845:SF34">
    <property type="entry name" value="TRANSCRIPTIONAL ACTIVATOR OF PROTEASES PRTT"/>
    <property type="match status" value="1"/>
</dbReference>
<gene>
    <name evidence="13" type="ORF">N7456_002683</name>
</gene>
<reference evidence="13" key="1">
    <citation type="submission" date="2022-11" db="EMBL/GenBank/DDBJ databases">
        <authorList>
            <person name="Petersen C."/>
        </authorList>
    </citation>
    <scope>NUCLEOTIDE SEQUENCE</scope>
    <source>
        <strain evidence="13">IBT 30069</strain>
    </source>
</reference>
<evidence type="ECO:0000256" key="1">
    <source>
        <dbReference type="ARBA" id="ARBA00004123"/>
    </source>
</evidence>
<keyword evidence="6" id="KW-0804">Transcription</keyword>